<keyword evidence="1" id="KW-0472">Membrane</keyword>
<name>D4H4W9_DENA2</name>
<evidence type="ECO:0000313" key="2">
    <source>
        <dbReference type="EMBL" id="ADD67513.1"/>
    </source>
</evidence>
<dbReference type="PaxDb" id="522772-Dacet_0729"/>
<dbReference type="KEGG" id="dap:Dacet_0729"/>
<dbReference type="Proteomes" id="UP000002012">
    <property type="component" value="Chromosome"/>
</dbReference>
<dbReference type="STRING" id="522772.Dacet_0729"/>
<sequence length="155" mass="18226">MSVYPGIFFLVFVTVLCLLLGYLYSNIKTKHWRKKYQKLEEENVRLNDKIRSIEPDEVLRKERDKFAYEAYQWKGKFEDLEDRTSESVRKFERKVDALIQKNSNLVSLLGKVVAQAKLERRILANEIENTMGVAESDDVDKLLATVMKEAKKYEV</sequence>
<dbReference type="HOGENOM" id="CLU_1692622_0_0_0"/>
<organism evidence="2 3">
    <name type="scientific">Denitrovibrio acetiphilus (strain DSM 12809 / NBRC 114555 / N2460)</name>
    <dbReference type="NCBI Taxonomy" id="522772"/>
    <lineage>
        <taxon>Bacteria</taxon>
        <taxon>Pseudomonadati</taxon>
        <taxon>Deferribacterota</taxon>
        <taxon>Deferribacteres</taxon>
        <taxon>Deferribacterales</taxon>
        <taxon>Geovibrionaceae</taxon>
        <taxon>Denitrovibrio</taxon>
    </lineage>
</organism>
<reference evidence="2 3" key="1">
    <citation type="journal article" date="2010" name="Stand. Genomic Sci.">
        <title>Complete genome sequence of Denitrovibrio acetiphilus type strain (N2460).</title>
        <authorList>
            <person name="Kiss H."/>
            <person name="Lang E."/>
            <person name="Lapidus A."/>
            <person name="Copeland A."/>
            <person name="Nolan M."/>
            <person name="Glavina Del Rio T."/>
            <person name="Chen F."/>
            <person name="Lucas S."/>
            <person name="Tice H."/>
            <person name="Cheng J.F."/>
            <person name="Han C."/>
            <person name="Goodwin L."/>
            <person name="Pitluck S."/>
            <person name="Liolios K."/>
            <person name="Pati A."/>
            <person name="Ivanova N."/>
            <person name="Mavromatis K."/>
            <person name="Chen A."/>
            <person name="Palaniappan K."/>
            <person name="Land M."/>
            <person name="Hauser L."/>
            <person name="Chang Y.J."/>
            <person name="Jeffries C.D."/>
            <person name="Detter J.C."/>
            <person name="Brettin T."/>
            <person name="Spring S."/>
            <person name="Rohde M."/>
            <person name="Goker M."/>
            <person name="Woyke T."/>
            <person name="Bristow J."/>
            <person name="Eisen J.A."/>
            <person name="Markowitz V."/>
            <person name="Hugenholtz P."/>
            <person name="Kyrpides N.C."/>
            <person name="Klenk H.P."/>
        </authorList>
    </citation>
    <scope>NUCLEOTIDE SEQUENCE [LARGE SCALE GENOMIC DNA]</scope>
    <source>
        <strain evidence="3">DSM 12809 / NBRC 114555 / N2460</strain>
    </source>
</reference>
<dbReference type="AlphaFoldDB" id="D4H4W9"/>
<keyword evidence="1" id="KW-1133">Transmembrane helix</keyword>
<dbReference type="EMBL" id="CP001968">
    <property type="protein sequence ID" value="ADD67513.1"/>
    <property type="molecule type" value="Genomic_DNA"/>
</dbReference>
<evidence type="ECO:0000313" key="3">
    <source>
        <dbReference type="Proteomes" id="UP000002012"/>
    </source>
</evidence>
<evidence type="ECO:0000256" key="1">
    <source>
        <dbReference type="SAM" id="Phobius"/>
    </source>
</evidence>
<dbReference type="RefSeq" id="WP_013010049.1">
    <property type="nucleotide sequence ID" value="NC_013943.1"/>
</dbReference>
<gene>
    <name evidence="2" type="ordered locus">Dacet_0729</name>
</gene>
<accession>D4H4W9</accession>
<protein>
    <submittedName>
        <fullName evidence="2">Uncharacterized protein</fullName>
    </submittedName>
</protein>
<proteinExistence type="predicted"/>
<dbReference type="InParanoid" id="D4H4W9"/>
<keyword evidence="1" id="KW-0812">Transmembrane</keyword>
<feature type="transmembrane region" description="Helical" evidence="1">
    <location>
        <begin position="6"/>
        <end position="25"/>
    </location>
</feature>
<keyword evidence="3" id="KW-1185">Reference proteome</keyword>